<dbReference type="RefSeq" id="WP_017806499.1">
    <property type="nucleotide sequence ID" value="NZ_PQVK01000040.1"/>
</dbReference>
<dbReference type="CDD" id="cd00009">
    <property type="entry name" value="AAA"/>
    <property type="match status" value="1"/>
</dbReference>
<dbReference type="InterPro" id="IPR003593">
    <property type="entry name" value="AAA+_ATPase"/>
</dbReference>
<dbReference type="Pfam" id="PF17868">
    <property type="entry name" value="AAA_lid_8"/>
    <property type="match status" value="1"/>
</dbReference>
<reference evidence="3 4" key="1">
    <citation type="submission" date="2018-06" db="EMBL/GenBank/DDBJ databases">
        <authorList>
            <consortium name="Pathogen Informatics"/>
            <person name="Doyle S."/>
        </authorList>
    </citation>
    <scope>NUCLEOTIDE SEQUENCE [LARGE SCALE GENOMIC DNA]</scope>
    <source>
        <strain evidence="3 4">NCTC11296</strain>
    </source>
</reference>
<accession>A0A377I7H8</accession>
<dbReference type="InterPro" id="IPR045427">
    <property type="entry name" value="MoxR"/>
</dbReference>
<organism evidence="3 4">
    <name type="scientific">Avibacterium paragallinarum</name>
    <name type="common">Haemophilus gallinarum</name>
    <dbReference type="NCBI Taxonomy" id="728"/>
    <lineage>
        <taxon>Bacteria</taxon>
        <taxon>Pseudomonadati</taxon>
        <taxon>Pseudomonadota</taxon>
        <taxon>Gammaproteobacteria</taxon>
        <taxon>Pasteurellales</taxon>
        <taxon>Pasteurellaceae</taxon>
        <taxon>Avibacterium</taxon>
    </lineage>
</organism>
<name>A0A377I7H8_AVIPA</name>
<dbReference type="Gene3D" id="3.40.50.300">
    <property type="entry name" value="P-loop containing nucleotide triphosphate hydrolases"/>
    <property type="match status" value="1"/>
</dbReference>
<gene>
    <name evidence="3" type="primary">ravA</name>
    <name evidence="3" type="ORF">NCTC11296_01173</name>
</gene>
<dbReference type="PANTHER" id="PTHR32204">
    <property type="entry name" value="ATPASE RAVA"/>
    <property type="match status" value="1"/>
</dbReference>
<dbReference type="InterPro" id="IPR041538">
    <property type="entry name" value="RavA-like_AAA_lid"/>
</dbReference>
<evidence type="ECO:0000313" key="4">
    <source>
        <dbReference type="Proteomes" id="UP000254465"/>
    </source>
</evidence>
<dbReference type="EMBL" id="UGHK01000002">
    <property type="protein sequence ID" value="STO71277.1"/>
    <property type="molecule type" value="Genomic_DNA"/>
</dbReference>
<feature type="region of interest" description="Disordered" evidence="1">
    <location>
        <begin position="252"/>
        <end position="285"/>
    </location>
</feature>
<dbReference type="EC" id="3.6.3.-" evidence="3"/>
<proteinExistence type="predicted"/>
<evidence type="ECO:0000259" key="2">
    <source>
        <dbReference type="SMART" id="SM00382"/>
    </source>
</evidence>
<feature type="domain" description="AAA+ ATPase" evidence="2">
    <location>
        <begin position="48"/>
        <end position="188"/>
    </location>
</feature>
<dbReference type="GO" id="GO:0016787">
    <property type="term" value="F:hydrolase activity"/>
    <property type="evidence" value="ECO:0007669"/>
    <property type="project" value="UniProtKB-KW"/>
</dbReference>
<dbReference type="InterPro" id="IPR050513">
    <property type="entry name" value="RavA_ATPases"/>
</dbReference>
<dbReference type="PANTHER" id="PTHR32204:SF0">
    <property type="entry name" value="ATPASE RAVA"/>
    <property type="match status" value="1"/>
</dbReference>
<evidence type="ECO:0000256" key="1">
    <source>
        <dbReference type="SAM" id="MobiDB-lite"/>
    </source>
</evidence>
<dbReference type="SMART" id="SM00382">
    <property type="entry name" value="AAA"/>
    <property type="match status" value="1"/>
</dbReference>
<keyword evidence="3" id="KW-0378">Hydrolase</keyword>
<protein>
    <submittedName>
        <fullName evidence="3">ATPase ravA</fullName>
        <ecNumber evidence="3">3.6.3.-</ecNumber>
    </submittedName>
</protein>
<dbReference type="Proteomes" id="UP000254465">
    <property type="component" value="Unassembled WGS sequence"/>
</dbReference>
<sequence>MENQYDLESNVIDGQGKQARLKKLLRQLNQGMHEREHILAVSLLAAIAGHNTFLYGPPGTAKSLISRRLACAFESKNYFECLMNRFTTPEEIFGPISLKALKEDNYVRQIEGYLPTADFAFLDEIWKSSPAILNNLLTIINEHLFKNGSDRIDVPLKSLIAASNEIPEENQGLEALYDRFIVRMLVPPIQSNATFNQLLNSKPSAEKLYLDQDLIISNHEMQQWRQQIQEVQLSEETLEAIQQIRQRLNQAEQEKKKKASKTKKGTAETATTEENAEEEKEETPSIYVSDRRWQRAAMLLKASAFCNDRTETNLTDLFLLKYCLWTTPENREYIAEVVDSVITKPFGMDYIQHFNLNQLEQKISELYYYQEDVYHTVTLNDGKEYYAFTTQSVNNDSIDLLTKKRFYNDINVDAVGDILFYIPANEKNNAFFHPIDHSGKEIKNCYIKKLDVDMFSVRSVRNGIFTMRIPILFYPSLLFNKNSPKTLQTEKELILAKSLNEKIKMLK</sequence>
<dbReference type="Pfam" id="PF20030">
    <property type="entry name" value="bpMoxR"/>
    <property type="match status" value="1"/>
</dbReference>
<dbReference type="InterPro" id="IPR027417">
    <property type="entry name" value="P-loop_NTPase"/>
</dbReference>
<dbReference type="AlphaFoldDB" id="A0A377I7H8"/>
<dbReference type="SUPFAM" id="SSF52540">
    <property type="entry name" value="P-loop containing nucleoside triphosphate hydrolases"/>
    <property type="match status" value="1"/>
</dbReference>
<evidence type="ECO:0000313" key="3">
    <source>
        <dbReference type="EMBL" id="STO71277.1"/>
    </source>
</evidence>